<dbReference type="AlphaFoldDB" id="A0A6A4I8Q3"/>
<feature type="compositionally biased region" description="Polar residues" evidence="1">
    <location>
        <begin position="225"/>
        <end position="235"/>
    </location>
</feature>
<feature type="compositionally biased region" description="Basic and acidic residues" evidence="1">
    <location>
        <begin position="204"/>
        <end position="214"/>
    </location>
</feature>
<evidence type="ECO:0000256" key="1">
    <source>
        <dbReference type="SAM" id="MobiDB-lite"/>
    </source>
</evidence>
<feature type="region of interest" description="Disordered" evidence="1">
    <location>
        <begin position="190"/>
        <end position="242"/>
    </location>
</feature>
<dbReference type="Proteomes" id="UP000799118">
    <property type="component" value="Unassembled WGS sequence"/>
</dbReference>
<name>A0A6A4I8Q3_9AGAR</name>
<sequence length="255" mass="28078">MSPITASPCFPAYSSMEGYRIVRTMQMSPGKPLALPAVNGNANEGTMGMVKESLNEWKRKLEKEGTGYHSQNAHDRRNELEWDVHSNIVPIPASSPALRAKNPPPLTSSPSQTFSFFSERTQTLSFLSSFLFSSNTHTSLVDWDSDIDLDELAEANVIEAPNADADDGAVAPREVDVDMGLEPPPPYGGVAAAVKNEDSESDDSCTKSESESTFHESYFQFPNHRPSQTSYSTNELLPREHSTRGLVLGYRYPQS</sequence>
<evidence type="ECO:0000313" key="3">
    <source>
        <dbReference type="Proteomes" id="UP000799118"/>
    </source>
</evidence>
<accession>A0A6A4I8Q3</accession>
<keyword evidence="3" id="KW-1185">Reference proteome</keyword>
<gene>
    <name evidence="2" type="ORF">BT96DRAFT_934244</name>
</gene>
<protein>
    <submittedName>
        <fullName evidence="2">Uncharacterized protein</fullName>
    </submittedName>
</protein>
<proteinExistence type="predicted"/>
<evidence type="ECO:0000313" key="2">
    <source>
        <dbReference type="EMBL" id="KAE9406223.1"/>
    </source>
</evidence>
<organism evidence="2 3">
    <name type="scientific">Gymnopus androsaceus JB14</name>
    <dbReference type="NCBI Taxonomy" id="1447944"/>
    <lineage>
        <taxon>Eukaryota</taxon>
        <taxon>Fungi</taxon>
        <taxon>Dikarya</taxon>
        <taxon>Basidiomycota</taxon>
        <taxon>Agaricomycotina</taxon>
        <taxon>Agaricomycetes</taxon>
        <taxon>Agaricomycetidae</taxon>
        <taxon>Agaricales</taxon>
        <taxon>Marasmiineae</taxon>
        <taxon>Omphalotaceae</taxon>
        <taxon>Gymnopus</taxon>
    </lineage>
</organism>
<dbReference type="EMBL" id="ML769403">
    <property type="protein sequence ID" value="KAE9406223.1"/>
    <property type="molecule type" value="Genomic_DNA"/>
</dbReference>
<reference evidence="2" key="1">
    <citation type="journal article" date="2019" name="Environ. Microbiol.">
        <title>Fungal ecological strategies reflected in gene transcription - a case study of two litter decomposers.</title>
        <authorList>
            <person name="Barbi F."/>
            <person name="Kohler A."/>
            <person name="Barry K."/>
            <person name="Baskaran P."/>
            <person name="Daum C."/>
            <person name="Fauchery L."/>
            <person name="Ihrmark K."/>
            <person name="Kuo A."/>
            <person name="LaButti K."/>
            <person name="Lipzen A."/>
            <person name="Morin E."/>
            <person name="Grigoriev I.V."/>
            <person name="Henrissat B."/>
            <person name="Lindahl B."/>
            <person name="Martin F."/>
        </authorList>
    </citation>
    <scope>NUCLEOTIDE SEQUENCE</scope>
    <source>
        <strain evidence="2">JB14</strain>
    </source>
</reference>